<dbReference type="RefSeq" id="WP_064243053.1">
    <property type="nucleotide sequence ID" value="NZ_LPUX01000061.1"/>
</dbReference>
<evidence type="ECO:0000313" key="2">
    <source>
        <dbReference type="Proteomes" id="UP000094025"/>
    </source>
</evidence>
<dbReference type="EMBL" id="LPUX01000061">
    <property type="protein sequence ID" value="OAP38520.1"/>
    <property type="molecule type" value="Genomic_DNA"/>
</dbReference>
<proteinExistence type="predicted"/>
<evidence type="ECO:0000313" key="1">
    <source>
        <dbReference type="EMBL" id="OAP38520.1"/>
    </source>
</evidence>
<organism evidence="1 2">
    <name type="scientific">Sinorhizobium glycinis</name>
    <dbReference type="NCBI Taxonomy" id="1472378"/>
    <lineage>
        <taxon>Bacteria</taxon>
        <taxon>Pseudomonadati</taxon>
        <taxon>Pseudomonadota</taxon>
        <taxon>Alphaproteobacteria</taxon>
        <taxon>Hyphomicrobiales</taxon>
        <taxon>Rhizobiaceae</taxon>
        <taxon>Sinorhizobium/Ensifer group</taxon>
        <taxon>Sinorhizobium</taxon>
    </lineage>
</organism>
<protein>
    <submittedName>
        <fullName evidence="1">Uncharacterized protein</fullName>
    </submittedName>
</protein>
<reference evidence="1 2" key="1">
    <citation type="journal article" date="2016" name="Int. J. Syst. Evol. Microbiol.">
        <title>Ensifer glycinis sp. nov., an novel rhizobial species associated with Glycine spp.</title>
        <authorList>
            <person name="Yan H."/>
            <person name="Yan J."/>
            <person name="Sui X.H."/>
            <person name="Wang E.T."/>
            <person name="Chen W.X."/>
            <person name="Zhang X.X."/>
            <person name="Chen W.F."/>
        </authorList>
    </citation>
    <scope>NUCLEOTIDE SEQUENCE [LARGE SCALE GENOMIC DNA]</scope>
    <source>
        <strain evidence="1 2">CCBAU 23380</strain>
    </source>
</reference>
<dbReference type="Proteomes" id="UP000094025">
    <property type="component" value="Unassembled WGS sequence"/>
</dbReference>
<gene>
    <name evidence="1" type="ORF">AU381_23475</name>
</gene>
<accession>A0A178XTB4</accession>
<keyword evidence="2" id="KW-1185">Reference proteome</keyword>
<comment type="caution">
    <text evidence="1">The sequence shown here is derived from an EMBL/GenBank/DDBJ whole genome shotgun (WGS) entry which is preliminary data.</text>
</comment>
<name>A0A178XTB4_9HYPH</name>
<sequence>MQVKKIDFYGFEPSALEINGLHVSVLIAKRGYTDEDSVIRFAPGVITSRVKSEADDECPIEIKVPAGLHWDDVWLAIFGHRSGRIPDWTAYLIDFVHHGNCPDIDAALLERCLELTNISMEMARQRRMPHEEKWRAQDMLKAETEVDDWLSWLNMHRDFDLDGYGVHLSESGVEILAEEQCDFNHGYSYAPFAHGYTVDNLIADTLTYRASLVSHLFYFYARRDDPDYSFIEKVEGFQGECRTNSGESLRLLETDASPISLS</sequence>
<dbReference type="AlphaFoldDB" id="A0A178XTB4"/>